<evidence type="ECO:0000256" key="3">
    <source>
        <dbReference type="ARBA" id="ARBA00023163"/>
    </source>
</evidence>
<dbReference type="InterPro" id="IPR036388">
    <property type="entry name" value="WH-like_DNA-bd_sf"/>
</dbReference>
<evidence type="ECO:0000256" key="2">
    <source>
        <dbReference type="ARBA" id="ARBA00023125"/>
    </source>
</evidence>
<keyword evidence="2" id="KW-0238">DNA-binding</keyword>
<dbReference type="InterPro" id="IPR036390">
    <property type="entry name" value="WH_DNA-bd_sf"/>
</dbReference>
<dbReference type="GO" id="GO:0003700">
    <property type="term" value="F:DNA-binding transcription factor activity"/>
    <property type="evidence" value="ECO:0007669"/>
    <property type="project" value="InterPro"/>
</dbReference>
<dbReference type="PANTHER" id="PTHR38445">
    <property type="entry name" value="HTH-TYPE TRANSCRIPTIONAL REPRESSOR YTRA"/>
    <property type="match status" value="1"/>
</dbReference>
<sequence length="130" mass="15149">MDFDDKIPIYYQIKQYIYQEIIVGHFPPGSKIPAVRQFAVDLTVNVNTMQRALRELIQDGILISQRGKGNFVTEDQAVLQNLRQTVVESQLSQLYDHLLRLQIEPDEMVTYLSRYIAKRKDDDHGKSTEH</sequence>
<dbReference type="InterPro" id="IPR000524">
    <property type="entry name" value="Tscrpt_reg_HTH_GntR"/>
</dbReference>
<dbReference type="SMART" id="SM00345">
    <property type="entry name" value="HTH_GNTR"/>
    <property type="match status" value="1"/>
</dbReference>
<evidence type="ECO:0000313" key="5">
    <source>
        <dbReference type="EMBL" id="MDV2622025.1"/>
    </source>
</evidence>
<dbReference type="GeneID" id="57364943"/>
<comment type="caution">
    <text evidence="5">The sequence shown here is derived from an EMBL/GenBank/DDBJ whole genome shotgun (WGS) entry which is preliminary data.</text>
</comment>
<dbReference type="SUPFAM" id="SSF46785">
    <property type="entry name" value="Winged helix' DNA-binding domain"/>
    <property type="match status" value="1"/>
</dbReference>
<evidence type="ECO:0000256" key="1">
    <source>
        <dbReference type="ARBA" id="ARBA00023015"/>
    </source>
</evidence>
<dbReference type="Pfam" id="PF00392">
    <property type="entry name" value="GntR"/>
    <property type="match status" value="1"/>
</dbReference>
<dbReference type="Proteomes" id="UP001280897">
    <property type="component" value="Unassembled WGS sequence"/>
</dbReference>
<accession>A0AAP3U3F9</accession>
<dbReference type="PANTHER" id="PTHR38445:SF9">
    <property type="entry name" value="HTH-TYPE TRANSCRIPTIONAL REPRESSOR YTRA"/>
    <property type="match status" value="1"/>
</dbReference>
<dbReference type="EMBL" id="JAWJAV010000008">
    <property type="protein sequence ID" value="MDV2622025.1"/>
    <property type="molecule type" value="Genomic_DNA"/>
</dbReference>
<evidence type="ECO:0000259" key="4">
    <source>
        <dbReference type="PROSITE" id="PS50949"/>
    </source>
</evidence>
<dbReference type="EMBL" id="JAWJAX010000004">
    <property type="protein sequence ID" value="MDV2911185.1"/>
    <property type="molecule type" value="Genomic_DNA"/>
</dbReference>
<dbReference type="GO" id="GO:0003677">
    <property type="term" value="F:DNA binding"/>
    <property type="evidence" value="ECO:0007669"/>
    <property type="project" value="UniProtKB-KW"/>
</dbReference>
<dbReference type="RefSeq" id="WP_005919935.1">
    <property type="nucleotide sequence ID" value="NZ_BJMF01000012.1"/>
</dbReference>
<dbReference type="CDD" id="cd07377">
    <property type="entry name" value="WHTH_GntR"/>
    <property type="match status" value="1"/>
</dbReference>
<dbReference type="Gene3D" id="1.10.10.10">
    <property type="entry name" value="Winged helix-like DNA-binding domain superfamily/Winged helix DNA-binding domain"/>
    <property type="match status" value="1"/>
</dbReference>
<proteinExistence type="predicted"/>
<reference evidence="5" key="2">
    <citation type="submission" date="2023-10" db="EMBL/GenBank/DDBJ databases">
        <authorList>
            <person name="Khurajog B."/>
        </authorList>
    </citation>
    <scope>NUCLEOTIDE SEQUENCE</scope>
    <source>
        <strain evidence="6">BF14</strain>
        <strain evidence="5">BF9</strain>
    </source>
</reference>
<protein>
    <submittedName>
        <fullName evidence="5">GntR family transcriptional regulator</fullName>
    </submittedName>
</protein>
<keyword evidence="3" id="KW-0804">Transcription</keyword>
<evidence type="ECO:0000313" key="6">
    <source>
        <dbReference type="EMBL" id="MDV2911185.1"/>
    </source>
</evidence>
<dbReference type="KEGG" id="paci:A4V11_07210"/>
<feature type="domain" description="HTH gntR-type" evidence="4">
    <location>
        <begin position="7"/>
        <end position="75"/>
    </location>
</feature>
<dbReference type="AlphaFoldDB" id="A0AAP3U3F9"/>
<gene>
    <name evidence="5" type="ORF">R0G89_09900</name>
    <name evidence="6" type="ORF">R0H03_04795</name>
</gene>
<keyword evidence="1" id="KW-0805">Transcription regulation</keyword>
<dbReference type="Proteomes" id="UP001280415">
    <property type="component" value="Unassembled WGS sequence"/>
</dbReference>
<name>A0AAP3U3F9_PEDAC</name>
<reference evidence="5" key="1">
    <citation type="journal article" date="2023" name="PeerJ">
        <title>Selection and evaluation of lactic acid bacteria from chicken feces in Thailand as potential probiotics.</title>
        <authorList>
            <person name="Khurajog B."/>
            <person name="Disastra Y."/>
            <person name="Lawwyne L.D."/>
            <person name="Sirichokchatchawan W."/>
            <person name="Niyomtham W."/>
            <person name="Yindee J."/>
            <person name="Hampson D.J."/>
            <person name="Prapasarakul N."/>
        </authorList>
    </citation>
    <scope>NUCLEOTIDE SEQUENCE</scope>
    <source>
        <strain evidence="6">BF14</strain>
        <strain evidence="5">BF9</strain>
    </source>
</reference>
<evidence type="ECO:0000313" key="7">
    <source>
        <dbReference type="Proteomes" id="UP001280897"/>
    </source>
</evidence>
<dbReference type="PROSITE" id="PS50949">
    <property type="entry name" value="HTH_GNTR"/>
    <property type="match status" value="1"/>
</dbReference>
<organism evidence="5 7">
    <name type="scientific">Pediococcus acidilactici</name>
    <dbReference type="NCBI Taxonomy" id="1254"/>
    <lineage>
        <taxon>Bacteria</taxon>
        <taxon>Bacillati</taxon>
        <taxon>Bacillota</taxon>
        <taxon>Bacilli</taxon>
        <taxon>Lactobacillales</taxon>
        <taxon>Lactobacillaceae</taxon>
        <taxon>Pediococcus</taxon>
        <taxon>Pediococcus acidilactici group</taxon>
    </lineage>
</organism>